<evidence type="ECO:0000313" key="7">
    <source>
        <dbReference type="EMBL" id="KZT02079.1"/>
    </source>
</evidence>
<dbReference type="InterPro" id="IPR018499">
    <property type="entry name" value="Tetraspanin/Peripherin"/>
</dbReference>
<evidence type="ECO:0008006" key="9">
    <source>
        <dbReference type="Google" id="ProtNLM"/>
    </source>
</evidence>
<comment type="subcellular location">
    <subcellularLocation>
        <location evidence="1">Membrane</location>
        <topology evidence="1">Multi-pass membrane protein</topology>
    </subcellularLocation>
</comment>
<protein>
    <recommendedName>
        <fullName evidence="9">Tetraspanin Tsp2</fullName>
    </recommendedName>
</protein>
<feature type="transmembrane region" description="Helical" evidence="6">
    <location>
        <begin position="287"/>
        <end position="309"/>
    </location>
</feature>
<keyword evidence="3 6" id="KW-1133">Transmembrane helix</keyword>
<accession>A0A165C2F2</accession>
<feature type="transmembrane region" description="Helical" evidence="6">
    <location>
        <begin position="193"/>
        <end position="215"/>
    </location>
</feature>
<dbReference type="InParanoid" id="A0A165C2F2"/>
<dbReference type="GO" id="GO:0016020">
    <property type="term" value="C:membrane"/>
    <property type="evidence" value="ECO:0007669"/>
    <property type="project" value="UniProtKB-SubCell"/>
</dbReference>
<sequence>MDLKDGPVLEPPNPQLQSRSTSPGTLESKQENPIAGSDHRTSLSINYLPSKFSKTVLSGGPKRRKVWKSTEIMLPKRGGGREAFRSDEARMPDGGDDDYNGIVLRSNEGGRKSKPRWNRFKWALFLTNILFTIYSIGGLIFCLLIWFNDLPNAAIIRLANHTELILSTFAASLGILTALIGHSGVLLNNRTFLAVYCTLLFACFALLVAPGYTAYKRRAFDLEGKINEQWSRDLGLTGRLVVQDQLHCCGYFSPFVEATVSATCYARSVLPGCKAPYLRFERKVLEWWYTVVFALVPAQIFVMVAGLLCSNHVTYRFGKGMMPKAYRLDADSLTFIMQNYASQLAEQYGKEVAKDVVARSRSTLQLDAIPMVRYSGNSSSTSTASMLVSSSRRASNII</sequence>
<dbReference type="Pfam" id="PF00335">
    <property type="entry name" value="Tetraspanin"/>
    <property type="match status" value="1"/>
</dbReference>
<keyword evidence="8" id="KW-1185">Reference proteome</keyword>
<reference evidence="7 8" key="1">
    <citation type="journal article" date="2016" name="Mol. Biol. Evol.">
        <title>Comparative Genomics of Early-Diverging Mushroom-Forming Fungi Provides Insights into the Origins of Lignocellulose Decay Capabilities.</title>
        <authorList>
            <person name="Nagy L.G."/>
            <person name="Riley R."/>
            <person name="Tritt A."/>
            <person name="Adam C."/>
            <person name="Daum C."/>
            <person name="Floudas D."/>
            <person name="Sun H."/>
            <person name="Yadav J.S."/>
            <person name="Pangilinan J."/>
            <person name="Larsson K.H."/>
            <person name="Matsuura K."/>
            <person name="Barry K."/>
            <person name="Labutti K."/>
            <person name="Kuo R."/>
            <person name="Ohm R.A."/>
            <person name="Bhattacharya S.S."/>
            <person name="Shirouzu T."/>
            <person name="Yoshinaga Y."/>
            <person name="Martin F.M."/>
            <person name="Grigoriev I.V."/>
            <person name="Hibbett D.S."/>
        </authorList>
    </citation>
    <scope>NUCLEOTIDE SEQUENCE [LARGE SCALE GENOMIC DNA]</scope>
    <source>
        <strain evidence="7 8">93-53</strain>
    </source>
</reference>
<evidence type="ECO:0000256" key="5">
    <source>
        <dbReference type="SAM" id="MobiDB-lite"/>
    </source>
</evidence>
<dbReference type="STRING" id="1314785.A0A165C2F2"/>
<feature type="transmembrane region" description="Helical" evidence="6">
    <location>
        <begin position="166"/>
        <end position="186"/>
    </location>
</feature>
<dbReference type="GeneID" id="63830988"/>
<feature type="region of interest" description="Disordered" evidence="5">
    <location>
        <begin position="1"/>
        <end position="42"/>
    </location>
</feature>
<dbReference type="Proteomes" id="UP000076871">
    <property type="component" value="Unassembled WGS sequence"/>
</dbReference>
<dbReference type="OrthoDB" id="2156690at2759"/>
<evidence type="ECO:0000256" key="3">
    <source>
        <dbReference type="ARBA" id="ARBA00022989"/>
    </source>
</evidence>
<evidence type="ECO:0000256" key="1">
    <source>
        <dbReference type="ARBA" id="ARBA00004141"/>
    </source>
</evidence>
<organism evidence="7 8">
    <name type="scientific">Laetiporus sulphureus 93-53</name>
    <dbReference type="NCBI Taxonomy" id="1314785"/>
    <lineage>
        <taxon>Eukaryota</taxon>
        <taxon>Fungi</taxon>
        <taxon>Dikarya</taxon>
        <taxon>Basidiomycota</taxon>
        <taxon>Agaricomycotina</taxon>
        <taxon>Agaricomycetes</taxon>
        <taxon>Polyporales</taxon>
        <taxon>Laetiporus</taxon>
    </lineage>
</organism>
<dbReference type="RefSeq" id="XP_040759819.1">
    <property type="nucleotide sequence ID" value="XM_040913960.1"/>
</dbReference>
<keyword evidence="4 6" id="KW-0472">Membrane</keyword>
<proteinExistence type="predicted"/>
<keyword evidence="2 6" id="KW-0812">Transmembrane</keyword>
<feature type="compositionally biased region" description="Polar residues" evidence="5">
    <location>
        <begin position="15"/>
        <end position="27"/>
    </location>
</feature>
<dbReference type="AlphaFoldDB" id="A0A165C2F2"/>
<evidence type="ECO:0000256" key="2">
    <source>
        <dbReference type="ARBA" id="ARBA00022692"/>
    </source>
</evidence>
<gene>
    <name evidence="7" type="ORF">LAESUDRAFT_794680</name>
</gene>
<feature type="transmembrane region" description="Helical" evidence="6">
    <location>
        <begin position="122"/>
        <end position="146"/>
    </location>
</feature>
<name>A0A165C2F2_9APHY</name>
<dbReference type="EMBL" id="KV427656">
    <property type="protein sequence ID" value="KZT02079.1"/>
    <property type="molecule type" value="Genomic_DNA"/>
</dbReference>
<evidence type="ECO:0000313" key="8">
    <source>
        <dbReference type="Proteomes" id="UP000076871"/>
    </source>
</evidence>
<evidence type="ECO:0000256" key="4">
    <source>
        <dbReference type="ARBA" id="ARBA00023136"/>
    </source>
</evidence>
<evidence type="ECO:0000256" key="6">
    <source>
        <dbReference type="SAM" id="Phobius"/>
    </source>
</evidence>